<protein>
    <submittedName>
        <fullName evidence="1">Uncharacterized protein</fullName>
    </submittedName>
</protein>
<reference evidence="1" key="1">
    <citation type="submission" date="2014-11" db="EMBL/GenBank/DDBJ databases">
        <authorList>
            <person name="Amaro Gonzalez C."/>
        </authorList>
    </citation>
    <scope>NUCLEOTIDE SEQUENCE</scope>
</reference>
<proteinExistence type="predicted"/>
<reference evidence="1" key="2">
    <citation type="journal article" date="2015" name="Fish Shellfish Immunol.">
        <title>Early steps in the European eel (Anguilla anguilla)-Vibrio vulnificus interaction in the gills: Role of the RtxA13 toxin.</title>
        <authorList>
            <person name="Callol A."/>
            <person name="Pajuelo D."/>
            <person name="Ebbesson L."/>
            <person name="Teles M."/>
            <person name="MacKenzie S."/>
            <person name="Amaro C."/>
        </authorList>
    </citation>
    <scope>NUCLEOTIDE SEQUENCE</scope>
</reference>
<sequence>MTASPHGGGEGITGPSLCFALRSPTCFFLLVRLEHLGQNLSF</sequence>
<organism evidence="1">
    <name type="scientific">Anguilla anguilla</name>
    <name type="common">European freshwater eel</name>
    <name type="synonym">Muraena anguilla</name>
    <dbReference type="NCBI Taxonomy" id="7936"/>
    <lineage>
        <taxon>Eukaryota</taxon>
        <taxon>Metazoa</taxon>
        <taxon>Chordata</taxon>
        <taxon>Craniata</taxon>
        <taxon>Vertebrata</taxon>
        <taxon>Euteleostomi</taxon>
        <taxon>Actinopterygii</taxon>
        <taxon>Neopterygii</taxon>
        <taxon>Teleostei</taxon>
        <taxon>Anguilliformes</taxon>
        <taxon>Anguillidae</taxon>
        <taxon>Anguilla</taxon>
    </lineage>
</organism>
<dbReference type="EMBL" id="GBXM01017316">
    <property type="protein sequence ID" value="JAH91261.1"/>
    <property type="molecule type" value="Transcribed_RNA"/>
</dbReference>
<name>A0A0E9WLV2_ANGAN</name>
<accession>A0A0E9WLV2</accession>
<dbReference type="AlphaFoldDB" id="A0A0E9WLV2"/>
<evidence type="ECO:0000313" key="1">
    <source>
        <dbReference type="EMBL" id="JAH91261.1"/>
    </source>
</evidence>